<evidence type="ECO:0000256" key="10">
    <source>
        <dbReference type="RuleBase" id="RU363036"/>
    </source>
</evidence>
<evidence type="ECO:0000256" key="6">
    <source>
        <dbReference type="ARBA" id="ARBA00022917"/>
    </source>
</evidence>
<dbReference type="SUPFAM" id="SSF52374">
    <property type="entry name" value="Nucleotidylyl transferase"/>
    <property type="match status" value="1"/>
</dbReference>
<keyword evidence="3 10" id="KW-0547">Nucleotide-binding</keyword>
<evidence type="ECO:0000256" key="11">
    <source>
        <dbReference type="SAM" id="MobiDB-lite"/>
    </source>
</evidence>
<dbReference type="InterPro" id="IPR017853">
    <property type="entry name" value="GH"/>
</dbReference>
<dbReference type="Pfam" id="PF00579">
    <property type="entry name" value="tRNA-synt_1b"/>
    <property type="match status" value="1"/>
</dbReference>
<keyword evidence="4" id="KW-0378">Hydrolase</keyword>
<gene>
    <name evidence="12" type="ORF">Nepgr_015690</name>
</gene>
<keyword evidence="7 10" id="KW-0030">Aminoacyl-tRNA synthetase</keyword>
<dbReference type="GO" id="GO:0004812">
    <property type="term" value="F:aminoacyl-tRNA ligase activity"/>
    <property type="evidence" value="ECO:0007669"/>
    <property type="project" value="UniProtKB-KW"/>
</dbReference>
<keyword evidence="6 10" id="KW-0648">Protein biosynthesis</keyword>
<dbReference type="SUPFAM" id="SSF51445">
    <property type="entry name" value="(Trans)glycosidases"/>
    <property type="match status" value="1"/>
</dbReference>
<evidence type="ECO:0000313" key="13">
    <source>
        <dbReference type="Proteomes" id="UP001279734"/>
    </source>
</evidence>
<keyword evidence="8" id="KW-0326">Glycosidase</keyword>
<keyword evidence="5 10" id="KW-0067">ATP-binding</keyword>
<dbReference type="PANTHER" id="PTHR10353">
    <property type="entry name" value="GLYCOSYL HYDROLASE"/>
    <property type="match status" value="1"/>
</dbReference>
<keyword evidence="13" id="KW-1185">Reference proteome</keyword>
<dbReference type="InterPro" id="IPR014729">
    <property type="entry name" value="Rossmann-like_a/b/a_fold"/>
</dbReference>
<dbReference type="InterPro" id="IPR002305">
    <property type="entry name" value="aa-tRNA-synth_Ic"/>
</dbReference>
<dbReference type="Proteomes" id="UP001279734">
    <property type="component" value="Unassembled WGS sequence"/>
</dbReference>
<organism evidence="12 13">
    <name type="scientific">Nepenthes gracilis</name>
    <name type="common">Slender pitcher plant</name>
    <dbReference type="NCBI Taxonomy" id="150966"/>
    <lineage>
        <taxon>Eukaryota</taxon>
        <taxon>Viridiplantae</taxon>
        <taxon>Streptophyta</taxon>
        <taxon>Embryophyta</taxon>
        <taxon>Tracheophyta</taxon>
        <taxon>Spermatophyta</taxon>
        <taxon>Magnoliopsida</taxon>
        <taxon>eudicotyledons</taxon>
        <taxon>Gunneridae</taxon>
        <taxon>Pentapetalae</taxon>
        <taxon>Caryophyllales</taxon>
        <taxon>Nepenthaceae</taxon>
        <taxon>Nepenthes</taxon>
    </lineage>
</organism>
<evidence type="ECO:0000313" key="12">
    <source>
        <dbReference type="EMBL" id="GMH13849.1"/>
    </source>
</evidence>
<evidence type="ECO:0000256" key="9">
    <source>
        <dbReference type="RuleBase" id="RU003690"/>
    </source>
</evidence>
<evidence type="ECO:0000256" key="7">
    <source>
        <dbReference type="ARBA" id="ARBA00023146"/>
    </source>
</evidence>
<comment type="similarity">
    <text evidence="10">Belongs to the class-I aminoacyl-tRNA synthetase family.</text>
</comment>
<evidence type="ECO:0000256" key="2">
    <source>
        <dbReference type="ARBA" id="ARBA00022598"/>
    </source>
</evidence>
<evidence type="ECO:0000256" key="5">
    <source>
        <dbReference type="ARBA" id="ARBA00022840"/>
    </source>
</evidence>
<dbReference type="GO" id="GO:0005524">
    <property type="term" value="F:ATP binding"/>
    <property type="evidence" value="ECO:0007669"/>
    <property type="project" value="UniProtKB-KW"/>
</dbReference>
<dbReference type="GO" id="GO:0008422">
    <property type="term" value="F:beta-glucosidase activity"/>
    <property type="evidence" value="ECO:0007669"/>
    <property type="project" value="TreeGrafter"/>
</dbReference>
<dbReference type="EMBL" id="BSYO01000013">
    <property type="protein sequence ID" value="GMH13849.1"/>
    <property type="molecule type" value="Genomic_DNA"/>
</dbReference>
<dbReference type="Gene3D" id="3.20.20.80">
    <property type="entry name" value="Glycosidases"/>
    <property type="match status" value="1"/>
</dbReference>
<keyword evidence="2 10" id="KW-0436">Ligase</keyword>
<evidence type="ECO:0000256" key="8">
    <source>
        <dbReference type="ARBA" id="ARBA00023295"/>
    </source>
</evidence>
<accession>A0AAD3SN88</accession>
<evidence type="ECO:0000256" key="3">
    <source>
        <dbReference type="ARBA" id="ARBA00022741"/>
    </source>
</evidence>
<protein>
    <submittedName>
        <fullName evidence="12">Uncharacterized protein</fullName>
    </submittedName>
</protein>
<dbReference type="Gene3D" id="3.40.50.620">
    <property type="entry name" value="HUPs"/>
    <property type="match status" value="1"/>
</dbReference>
<dbReference type="PANTHER" id="PTHR10353:SF209">
    <property type="entry name" value="GALACTOLIPID GALACTOSYLTRANSFERASE SFR2, CHLOROPLASTIC"/>
    <property type="match status" value="1"/>
</dbReference>
<sequence length="339" mass="38484">MVPVSGDGASHQASSMEPRGMLKRKKSQKIAMEARIREFEKYIEVEKLAPDTEHCHNEAAWHNVPHPEERLRFWSGLDTEVKLAKNTGDSVFRMGVDWLRIMPKEPMDGLKDTVNVATLERYKWIIHRVCSYGMKVMLTLFHHSLLPWAGAYGGWKLERTVGYFMDFTRLVVGSVSDVVDYWVTFNAPHVLCLLTHCAGAWPSGLPDALEFNRVSNEVDQFGYEVLFSNWDSFGTTNETRNLESNKDAATNYLAFGIDPSKTSVCVQFHVRAHEELMGLLSSATPVGWLNRMIQFKEKSRKAGDKNLRVTLLLSPVSMASDIVATEPISDQKNPDFLWK</sequence>
<evidence type="ECO:0000256" key="4">
    <source>
        <dbReference type="ARBA" id="ARBA00022801"/>
    </source>
</evidence>
<dbReference type="AlphaFoldDB" id="A0AAD3SN88"/>
<comment type="caution">
    <text evidence="12">The sequence shown here is derived from an EMBL/GenBank/DDBJ whole genome shotgun (WGS) entry which is preliminary data.</text>
</comment>
<evidence type="ECO:0000256" key="1">
    <source>
        <dbReference type="ARBA" id="ARBA00010838"/>
    </source>
</evidence>
<dbReference type="GO" id="GO:0005975">
    <property type="term" value="P:carbohydrate metabolic process"/>
    <property type="evidence" value="ECO:0007669"/>
    <property type="project" value="InterPro"/>
</dbReference>
<name>A0AAD3SN88_NEPGR</name>
<feature type="region of interest" description="Disordered" evidence="11">
    <location>
        <begin position="1"/>
        <end position="28"/>
    </location>
</feature>
<dbReference type="InterPro" id="IPR001360">
    <property type="entry name" value="Glyco_hydro_1"/>
</dbReference>
<reference evidence="12" key="1">
    <citation type="submission" date="2023-05" db="EMBL/GenBank/DDBJ databases">
        <title>Nepenthes gracilis genome sequencing.</title>
        <authorList>
            <person name="Fukushima K."/>
        </authorList>
    </citation>
    <scope>NUCLEOTIDE SEQUENCE</scope>
    <source>
        <strain evidence="12">SING2019-196</strain>
    </source>
</reference>
<dbReference type="GO" id="GO:0006418">
    <property type="term" value="P:tRNA aminoacylation for protein translation"/>
    <property type="evidence" value="ECO:0007669"/>
    <property type="project" value="InterPro"/>
</dbReference>
<proteinExistence type="inferred from homology"/>
<dbReference type="Pfam" id="PF00232">
    <property type="entry name" value="Glyco_hydro_1"/>
    <property type="match status" value="1"/>
</dbReference>
<comment type="similarity">
    <text evidence="1 9">Belongs to the glycosyl hydrolase 1 family.</text>
</comment>